<name>U4KS42_9MOLU</name>
<evidence type="ECO:0000313" key="4">
    <source>
        <dbReference type="Proteomes" id="UP000032737"/>
    </source>
</evidence>
<dbReference type="RefSeq" id="WP_030005163.1">
    <property type="nucleotide sequence ID" value="NC_022549.1"/>
</dbReference>
<dbReference type="KEGG" id="abra:BN85312820"/>
<organism evidence="3 4">
    <name type="scientific">Acholeplasma brassicae</name>
    <dbReference type="NCBI Taxonomy" id="61635"/>
    <lineage>
        <taxon>Bacteria</taxon>
        <taxon>Bacillati</taxon>
        <taxon>Mycoplasmatota</taxon>
        <taxon>Mollicutes</taxon>
        <taxon>Acholeplasmatales</taxon>
        <taxon>Acholeplasmataceae</taxon>
        <taxon>Acholeplasma</taxon>
    </lineage>
</organism>
<protein>
    <submittedName>
        <fullName evidence="3">ABC-type transport system, lipoprotein</fullName>
    </submittedName>
</protein>
<keyword evidence="1" id="KW-1133">Transmembrane helix</keyword>
<keyword evidence="3" id="KW-0449">Lipoprotein</keyword>
<evidence type="ECO:0000256" key="1">
    <source>
        <dbReference type="SAM" id="Phobius"/>
    </source>
</evidence>
<keyword evidence="2" id="KW-0732">Signal</keyword>
<accession>U4KS42</accession>
<evidence type="ECO:0000313" key="3">
    <source>
        <dbReference type="EMBL" id="CCV66303.1"/>
    </source>
</evidence>
<dbReference type="Proteomes" id="UP000032737">
    <property type="component" value="Chromosome"/>
</dbReference>
<reference evidence="3 4" key="1">
    <citation type="journal article" date="2013" name="J. Mol. Microbiol. Biotechnol.">
        <title>Analysis of the Complete Genomes of Acholeplasma brassicae , A. palmae and A. laidlawii and Their Comparison to the Obligate Parasites from ' Candidatus Phytoplasma'.</title>
        <authorList>
            <person name="Kube M."/>
            <person name="Siewert C."/>
            <person name="Migdoll A.M."/>
            <person name="Duduk B."/>
            <person name="Holz S."/>
            <person name="Rabus R."/>
            <person name="Seemuller E."/>
            <person name="Mitrovic J."/>
            <person name="Muller I."/>
            <person name="Buttner C."/>
            <person name="Reinhardt R."/>
        </authorList>
    </citation>
    <scope>NUCLEOTIDE SEQUENCE [LARGE SCALE GENOMIC DNA]</scope>
    <source>
        <strain evidence="4">0502</strain>
    </source>
</reference>
<sequence>MKFKLLLLVFCLQFIRTSPINAKDAIFSIKQSVVEVCYGCQINDYLDVPDITMNEGFIDEGFYLIKDQVNNTFLSVINTKILKTYTHYYKAVSPKYHTYEVFTITFVIKDTIAPEVMSEKPIVIDYGQKQIDFSLYLDYQDNQTKKQDIKMVVNDQSINYDIIGTYQVIIDLFDLSNNQTRVRLDVVIVDEVIPQIVLTTPLIIERNQIPSYEQYFLIVDNYHTALYVVYDDRLVDYKTPGNYTLVVTAIDQSLNQSSMEYEVIIRDLEKPEIKLRYTQVTLEVYHHSFDFFDPILYLQDNNELLDFEQLTISGEVNFDVIGRYEIFYTLKDHYGNQTQEALLVLIDDKRSPSLTFDVLMIKQYETSINYLEGVVVSDNYDTNAFINLSVHSHNIDVNTPGIYYINYECFDLKGNYVYETRTVNVYETRSKRSSRTPIYFAVISVALLSSIGVFFYVKYKKNQGRS</sequence>
<dbReference type="InterPro" id="IPR013783">
    <property type="entry name" value="Ig-like_fold"/>
</dbReference>
<dbReference type="STRING" id="61635.BN85312820"/>
<keyword evidence="4" id="KW-1185">Reference proteome</keyword>
<dbReference type="Gene3D" id="2.60.40.10">
    <property type="entry name" value="Immunoglobulins"/>
    <property type="match status" value="1"/>
</dbReference>
<dbReference type="EMBL" id="FO681348">
    <property type="protein sequence ID" value="CCV66303.1"/>
    <property type="molecule type" value="Genomic_DNA"/>
</dbReference>
<feature type="transmembrane region" description="Helical" evidence="1">
    <location>
        <begin position="438"/>
        <end position="457"/>
    </location>
</feature>
<proteinExistence type="predicted"/>
<gene>
    <name evidence="3" type="ORF">BN85312820</name>
</gene>
<evidence type="ECO:0000256" key="2">
    <source>
        <dbReference type="SAM" id="SignalP"/>
    </source>
</evidence>
<keyword evidence="1" id="KW-0472">Membrane</keyword>
<dbReference type="HOGENOM" id="CLU_584792_0_0_14"/>
<dbReference type="AlphaFoldDB" id="U4KS42"/>
<feature type="chain" id="PRO_5004651579" evidence="2">
    <location>
        <begin position="23"/>
        <end position="466"/>
    </location>
</feature>
<dbReference type="OrthoDB" id="383862at2"/>
<feature type="signal peptide" evidence="2">
    <location>
        <begin position="1"/>
        <end position="22"/>
    </location>
</feature>
<keyword evidence="1" id="KW-0812">Transmembrane</keyword>